<comment type="caution">
    <text evidence="2">The sequence shown here is derived from an EMBL/GenBank/DDBJ whole genome shotgun (WGS) entry which is preliminary data.</text>
</comment>
<evidence type="ECO:0000256" key="1">
    <source>
        <dbReference type="SAM" id="MobiDB-lite"/>
    </source>
</evidence>
<dbReference type="EMBL" id="QAPG01000281">
    <property type="protein sequence ID" value="TDZ29384.1"/>
    <property type="molecule type" value="Genomic_DNA"/>
</dbReference>
<name>A0A4R8Q1R1_9PEZI</name>
<evidence type="ECO:0000313" key="2">
    <source>
        <dbReference type="EMBL" id="TDZ29384.1"/>
    </source>
</evidence>
<feature type="region of interest" description="Disordered" evidence="1">
    <location>
        <begin position="1"/>
        <end position="31"/>
    </location>
</feature>
<protein>
    <submittedName>
        <fullName evidence="2">Uncharacterized protein</fullName>
    </submittedName>
</protein>
<gene>
    <name evidence="2" type="ORF">C8035_v011296</name>
</gene>
<sequence>MASPPSKKRKVDSTGAPAAASAAAPTATPAATSTATSATIPAAAPAAALMATPDATSTATSATIPYTAPAAATSAASATIPAAAPSATPAAVPAAALAAALSSVTATIPAGVISRGLSMGIPYQSLERQLRQLYPFTFSSSPSPSGQMVLQDFKTSQDNIVGPSALALTQIQVQIDQHPLGIATRPMGIPRIVRDLIALCLTNRTINKPQTISPHHAMEIVHMYILRCLRADTADYRRTARDVALVMLLAFELGFTDHIRDIAILAVCNNNKVMSNADM</sequence>
<evidence type="ECO:0000313" key="3">
    <source>
        <dbReference type="Proteomes" id="UP000295083"/>
    </source>
</evidence>
<reference evidence="2 3" key="1">
    <citation type="submission" date="2018-11" db="EMBL/GenBank/DDBJ databases">
        <title>Genome sequence and assembly of Colletotrichum spinosum.</title>
        <authorList>
            <person name="Gan P."/>
            <person name="Shirasu K."/>
        </authorList>
    </citation>
    <scope>NUCLEOTIDE SEQUENCE [LARGE SCALE GENOMIC DNA]</scope>
    <source>
        <strain evidence="2 3">CBS 515.97</strain>
    </source>
</reference>
<feature type="compositionally biased region" description="Basic residues" evidence="1">
    <location>
        <begin position="1"/>
        <end position="10"/>
    </location>
</feature>
<feature type="compositionally biased region" description="Low complexity" evidence="1">
    <location>
        <begin position="13"/>
        <end position="31"/>
    </location>
</feature>
<keyword evidence="3" id="KW-1185">Reference proteome</keyword>
<dbReference type="Proteomes" id="UP000295083">
    <property type="component" value="Unassembled WGS sequence"/>
</dbReference>
<dbReference type="AlphaFoldDB" id="A0A4R8Q1R1"/>
<proteinExistence type="predicted"/>
<accession>A0A4R8Q1R1</accession>
<organism evidence="2 3">
    <name type="scientific">Colletotrichum spinosum</name>
    <dbReference type="NCBI Taxonomy" id="1347390"/>
    <lineage>
        <taxon>Eukaryota</taxon>
        <taxon>Fungi</taxon>
        <taxon>Dikarya</taxon>
        <taxon>Ascomycota</taxon>
        <taxon>Pezizomycotina</taxon>
        <taxon>Sordariomycetes</taxon>
        <taxon>Hypocreomycetidae</taxon>
        <taxon>Glomerellales</taxon>
        <taxon>Glomerellaceae</taxon>
        <taxon>Colletotrichum</taxon>
        <taxon>Colletotrichum orbiculare species complex</taxon>
    </lineage>
</organism>